<dbReference type="Proteomes" id="UP001222770">
    <property type="component" value="Unassembled WGS sequence"/>
</dbReference>
<dbReference type="InterPro" id="IPR002048">
    <property type="entry name" value="EF_hand_dom"/>
</dbReference>
<feature type="chain" id="PRO_5045920273" evidence="2">
    <location>
        <begin position="29"/>
        <end position="227"/>
    </location>
</feature>
<evidence type="ECO:0000256" key="1">
    <source>
        <dbReference type="SAM" id="MobiDB-lite"/>
    </source>
</evidence>
<dbReference type="PROSITE" id="PS50222">
    <property type="entry name" value="EF_HAND_2"/>
    <property type="match status" value="2"/>
</dbReference>
<keyword evidence="2" id="KW-0732">Signal</keyword>
<dbReference type="Pfam" id="PF13202">
    <property type="entry name" value="EF-hand_5"/>
    <property type="match status" value="1"/>
</dbReference>
<feature type="region of interest" description="Disordered" evidence="1">
    <location>
        <begin position="103"/>
        <end position="122"/>
    </location>
</feature>
<feature type="domain" description="EF-hand" evidence="3">
    <location>
        <begin position="70"/>
        <end position="105"/>
    </location>
</feature>
<dbReference type="SMART" id="SM00054">
    <property type="entry name" value="EFh"/>
    <property type="match status" value="2"/>
</dbReference>
<proteinExistence type="predicted"/>
<feature type="domain" description="EF-hand" evidence="3">
    <location>
        <begin position="161"/>
        <end position="196"/>
    </location>
</feature>
<feature type="signal peptide" evidence="2">
    <location>
        <begin position="1"/>
        <end position="28"/>
    </location>
</feature>
<dbReference type="Pfam" id="PF13499">
    <property type="entry name" value="EF-hand_7"/>
    <property type="match status" value="1"/>
</dbReference>
<gene>
    <name evidence="4" type="ORF">POM99_08160</name>
</gene>
<feature type="compositionally biased region" description="Pro residues" evidence="1">
    <location>
        <begin position="217"/>
        <end position="227"/>
    </location>
</feature>
<sequence>MRKFTLAATAAILATAGTAAYVASPAYAQMAGGKGWDRNATITWADAKAKADAAWTRLDVNGDGKLDQADRDSRMGQMFDRIDTNHDGSISRNEFMAHHKGMMDHGKPGAMPPPPPGEGPMAGKGHGWRHGGPGGMGPDHGAMAMLGMADTNHDGAVSRAEYDDSIKAMFDKADANHDGKVTPEERRAAMMQMHGRMGGPGGQMNGGMGRGLGGDMIPPPPPGDDGE</sequence>
<comment type="caution">
    <text evidence="4">The sequence shown here is derived from an EMBL/GenBank/DDBJ whole genome shotgun (WGS) entry which is preliminary data.</text>
</comment>
<protein>
    <submittedName>
        <fullName evidence="4">EF-hand domain-containing protein</fullName>
    </submittedName>
</protein>
<dbReference type="InterPro" id="IPR018247">
    <property type="entry name" value="EF_Hand_1_Ca_BS"/>
</dbReference>
<evidence type="ECO:0000313" key="4">
    <source>
        <dbReference type="EMBL" id="MDF8333169.1"/>
    </source>
</evidence>
<feature type="region of interest" description="Disordered" evidence="1">
    <location>
        <begin position="206"/>
        <end position="227"/>
    </location>
</feature>
<dbReference type="Gene3D" id="1.10.238.10">
    <property type="entry name" value="EF-hand"/>
    <property type="match status" value="2"/>
</dbReference>
<dbReference type="InterPro" id="IPR011992">
    <property type="entry name" value="EF-hand-dom_pair"/>
</dbReference>
<evidence type="ECO:0000256" key="2">
    <source>
        <dbReference type="SAM" id="SignalP"/>
    </source>
</evidence>
<dbReference type="EMBL" id="JAROCY010000006">
    <property type="protein sequence ID" value="MDF8333169.1"/>
    <property type="molecule type" value="Genomic_DNA"/>
</dbReference>
<organism evidence="4 5">
    <name type="scientific">Novosphingobium cyanobacteriorum</name>
    <dbReference type="NCBI Taxonomy" id="3024215"/>
    <lineage>
        <taxon>Bacteria</taxon>
        <taxon>Pseudomonadati</taxon>
        <taxon>Pseudomonadota</taxon>
        <taxon>Alphaproteobacteria</taxon>
        <taxon>Sphingomonadales</taxon>
        <taxon>Sphingomonadaceae</taxon>
        <taxon>Novosphingobium</taxon>
    </lineage>
</organism>
<evidence type="ECO:0000259" key="3">
    <source>
        <dbReference type="PROSITE" id="PS50222"/>
    </source>
</evidence>
<accession>A0ABT6CI15</accession>
<evidence type="ECO:0000313" key="5">
    <source>
        <dbReference type="Proteomes" id="UP001222770"/>
    </source>
</evidence>
<dbReference type="RefSeq" id="WP_277276584.1">
    <property type="nucleotide sequence ID" value="NZ_JAROCY010000006.1"/>
</dbReference>
<name>A0ABT6CI15_9SPHN</name>
<keyword evidence="5" id="KW-1185">Reference proteome</keyword>
<reference evidence="4 5" key="1">
    <citation type="submission" date="2023-03" db="EMBL/GenBank/DDBJ databases">
        <title>Novosphingobium cyanobacteriorum sp. nov., isolated from a eutrophic reservoir during the Microcystis bloom period.</title>
        <authorList>
            <person name="Kang M."/>
            <person name="Le V."/>
            <person name="Ko S.-R."/>
            <person name="Lee S.-A."/>
            <person name="Ahn C.-Y."/>
        </authorList>
    </citation>
    <scope>NUCLEOTIDE SEQUENCE [LARGE SCALE GENOMIC DNA]</scope>
    <source>
        <strain evidence="4 5">HBC54</strain>
    </source>
</reference>
<dbReference type="PROSITE" id="PS00018">
    <property type="entry name" value="EF_HAND_1"/>
    <property type="match status" value="1"/>
</dbReference>
<dbReference type="SUPFAM" id="SSF47473">
    <property type="entry name" value="EF-hand"/>
    <property type="match status" value="1"/>
</dbReference>